<dbReference type="GO" id="GO:0005739">
    <property type="term" value="C:mitochondrion"/>
    <property type="evidence" value="ECO:0007669"/>
    <property type="project" value="TreeGrafter"/>
</dbReference>
<dbReference type="AlphaFoldDB" id="A0AAE8N1U6"/>
<dbReference type="InterPro" id="IPR036249">
    <property type="entry name" value="Thioredoxin-like_sf"/>
</dbReference>
<dbReference type="InterPro" id="IPR005955">
    <property type="entry name" value="GST_Zeta"/>
</dbReference>
<feature type="domain" description="GST N-terminal" evidence="2">
    <location>
        <begin position="4"/>
        <end position="90"/>
    </location>
</feature>
<dbReference type="SUPFAM" id="SSF47616">
    <property type="entry name" value="GST C-terminal domain-like"/>
    <property type="match status" value="1"/>
</dbReference>
<name>A0AAE8N1U6_9PEZI</name>
<keyword evidence="5" id="KW-1185">Reference proteome</keyword>
<dbReference type="Proteomes" id="UP001187682">
    <property type="component" value="Unassembled WGS sequence"/>
</dbReference>
<evidence type="ECO:0000256" key="1">
    <source>
        <dbReference type="ARBA" id="ARBA00010007"/>
    </source>
</evidence>
<comment type="caution">
    <text evidence="4">The sequence shown here is derived from an EMBL/GenBank/DDBJ whole genome shotgun (WGS) entry which is preliminary data.</text>
</comment>
<evidence type="ECO:0000313" key="4">
    <source>
        <dbReference type="EMBL" id="SPO04402.1"/>
    </source>
</evidence>
<dbReference type="GO" id="GO:0006749">
    <property type="term" value="P:glutathione metabolic process"/>
    <property type="evidence" value="ECO:0007669"/>
    <property type="project" value="TreeGrafter"/>
</dbReference>
<comment type="similarity">
    <text evidence="1">Belongs to the GST superfamily. Zeta family.</text>
</comment>
<feature type="domain" description="GST C-terminal" evidence="3">
    <location>
        <begin position="97"/>
        <end position="219"/>
    </location>
</feature>
<proteinExistence type="inferred from homology"/>
<reference evidence="4" key="1">
    <citation type="submission" date="2018-03" db="EMBL/GenBank/DDBJ databases">
        <authorList>
            <person name="Guldener U."/>
        </authorList>
    </citation>
    <scope>NUCLEOTIDE SEQUENCE</scope>
</reference>
<protein>
    <submittedName>
        <fullName evidence="4">Probable maleylacetoacetate isomerase</fullName>
    </submittedName>
</protein>
<evidence type="ECO:0000313" key="5">
    <source>
        <dbReference type="Proteomes" id="UP001187682"/>
    </source>
</evidence>
<evidence type="ECO:0000259" key="2">
    <source>
        <dbReference type="PROSITE" id="PS50404"/>
    </source>
</evidence>
<sequence>MSGHDYTLYSYFRSSSSARLRITLNLKSLHYDLIPVNLIRDEHLSDAHRALNPSGSVPLLVCHTAHREDFKIGQSVAAIEYLDEVHPDTPLLPPVSDPEARAAVRTLVQIISSDTQPVTNLRVMRKVRTLGGDAEEWNREFMREGLRAYQTVAQEWAGKYSVGDNITMADACFMPAWWNAQRFGVDLTEFGLLGKVAEALEEHSAVIAAGYGRQPDTPEEMRVK</sequence>
<dbReference type="Gene3D" id="1.20.1050.10">
    <property type="match status" value="1"/>
</dbReference>
<organism evidence="4 5">
    <name type="scientific">Cephalotrichum gorgonifer</name>
    <dbReference type="NCBI Taxonomy" id="2041049"/>
    <lineage>
        <taxon>Eukaryota</taxon>
        <taxon>Fungi</taxon>
        <taxon>Dikarya</taxon>
        <taxon>Ascomycota</taxon>
        <taxon>Pezizomycotina</taxon>
        <taxon>Sordariomycetes</taxon>
        <taxon>Hypocreomycetidae</taxon>
        <taxon>Microascales</taxon>
        <taxon>Microascaceae</taxon>
        <taxon>Cephalotrichum</taxon>
    </lineage>
</organism>
<dbReference type="EMBL" id="ONZQ02000010">
    <property type="protein sequence ID" value="SPO04402.1"/>
    <property type="molecule type" value="Genomic_DNA"/>
</dbReference>
<dbReference type="GO" id="GO:0004364">
    <property type="term" value="F:glutathione transferase activity"/>
    <property type="evidence" value="ECO:0007669"/>
    <property type="project" value="TreeGrafter"/>
</dbReference>
<dbReference type="FunFam" id="1.20.1050.10:FF:000010">
    <property type="entry name" value="Maleylacetoacetate isomerase isoform 1"/>
    <property type="match status" value="1"/>
</dbReference>
<dbReference type="GO" id="GO:0006559">
    <property type="term" value="P:L-phenylalanine catabolic process"/>
    <property type="evidence" value="ECO:0007669"/>
    <property type="project" value="TreeGrafter"/>
</dbReference>
<dbReference type="InterPro" id="IPR010987">
    <property type="entry name" value="Glutathione-S-Trfase_C-like"/>
</dbReference>
<dbReference type="PANTHER" id="PTHR42673:SF4">
    <property type="entry name" value="MALEYLACETOACETATE ISOMERASE"/>
    <property type="match status" value="1"/>
</dbReference>
<dbReference type="InterPro" id="IPR036282">
    <property type="entry name" value="Glutathione-S-Trfase_C_sf"/>
</dbReference>
<dbReference type="PROSITE" id="PS50405">
    <property type="entry name" value="GST_CTER"/>
    <property type="match status" value="1"/>
</dbReference>
<dbReference type="PANTHER" id="PTHR42673">
    <property type="entry name" value="MALEYLACETOACETATE ISOMERASE"/>
    <property type="match status" value="1"/>
</dbReference>
<dbReference type="SUPFAM" id="SSF52833">
    <property type="entry name" value="Thioredoxin-like"/>
    <property type="match status" value="1"/>
</dbReference>
<evidence type="ECO:0000259" key="3">
    <source>
        <dbReference type="PROSITE" id="PS50405"/>
    </source>
</evidence>
<dbReference type="GO" id="GO:0016034">
    <property type="term" value="F:maleylacetoacetate isomerase activity"/>
    <property type="evidence" value="ECO:0007669"/>
    <property type="project" value="TreeGrafter"/>
</dbReference>
<dbReference type="Pfam" id="PF13409">
    <property type="entry name" value="GST_N_2"/>
    <property type="match status" value="1"/>
</dbReference>
<gene>
    <name evidence="4" type="ORF">DNG_07087</name>
</gene>
<dbReference type="Gene3D" id="3.40.30.10">
    <property type="entry name" value="Glutaredoxin"/>
    <property type="match status" value="1"/>
</dbReference>
<dbReference type="SFLD" id="SFLDG00358">
    <property type="entry name" value="Main_(cytGST)"/>
    <property type="match status" value="1"/>
</dbReference>
<dbReference type="PROSITE" id="PS50404">
    <property type="entry name" value="GST_NTER"/>
    <property type="match status" value="1"/>
</dbReference>
<dbReference type="SFLD" id="SFLDS00019">
    <property type="entry name" value="Glutathione_Transferase_(cytos"/>
    <property type="match status" value="1"/>
</dbReference>
<keyword evidence="4" id="KW-0413">Isomerase</keyword>
<dbReference type="InterPro" id="IPR004045">
    <property type="entry name" value="Glutathione_S-Trfase_N"/>
</dbReference>
<dbReference type="NCBIfam" id="TIGR01262">
    <property type="entry name" value="maiA"/>
    <property type="match status" value="1"/>
</dbReference>
<accession>A0AAE8N1U6</accession>
<dbReference type="InterPro" id="IPR040079">
    <property type="entry name" value="Glutathione_S-Trfase"/>
</dbReference>